<gene>
    <name evidence="2" type="ordered locus">Cyan7425_0952</name>
</gene>
<organism evidence="2">
    <name type="scientific">Cyanothece sp. (strain PCC 7425 / ATCC 29141)</name>
    <dbReference type="NCBI Taxonomy" id="395961"/>
    <lineage>
        <taxon>Bacteria</taxon>
        <taxon>Bacillati</taxon>
        <taxon>Cyanobacteriota</taxon>
        <taxon>Cyanophyceae</taxon>
        <taxon>Gomontiellales</taxon>
        <taxon>Cyanothecaceae</taxon>
        <taxon>Cyanothece</taxon>
    </lineage>
</organism>
<feature type="transmembrane region" description="Helical" evidence="1">
    <location>
        <begin position="6"/>
        <end position="24"/>
    </location>
</feature>
<evidence type="ECO:0000256" key="1">
    <source>
        <dbReference type="SAM" id="Phobius"/>
    </source>
</evidence>
<keyword evidence="1" id="KW-0472">Membrane</keyword>
<accession>B8HX35</accession>
<dbReference type="EMBL" id="CP001344">
    <property type="protein sequence ID" value="ACL43338.1"/>
    <property type="molecule type" value="Genomic_DNA"/>
</dbReference>
<sequence length="53" mass="5901">MPDYRYLSWLLFLFFALIGALWQISTALDEADLDGLLIWTSIATVIAALPSAL</sequence>
<reference evidence="2" key="1">
    <citation type="submission" date="2009-01" db="EMBL/GenBank/DDBJ databases">
        <title>Complete sequence of chromosome Cyanothece sp. PCC 7425.</title>
        <authorList>
            <consortium name="US DOE Joint Genome Institute"/>
            <person name="Lucas S."/>
            <person name="Copeland A."/>
            <person name="Lapidus A."/>
            <person name="Glavina del Rio T."/>
            <person name="Dalin E."/>
            <person name="Tice H."/>
            <person name="Bruce D."/>
            <person name="Goodwin L."/>
            <person name="Pitluck S."/>
            <person name="Sims D."/>
            <person name="Meineke L."/>
            <person name="Brettin T."/>
            <person name="Detter J.C."/>
            <person name="Han C."/>
            <person name="Larimer F."/>
            <person name="Land M."/>
            <person name="Hauser L."/>
            <person name="Kyrpides N."/>
            <person name="Ovchinnikova G."/>
            <person name="Liberton M."/>
            <person name="Stoeckel J."/>
            <person name="Banerjee A."/>
            <person name="Singh A."/>
            <person name="Page L."/>
            <person name="Sato H."/>
            <person name="Zhao L."/>
            <person name="Sherman L."/>
            <person name="Pakrasi H."/>
            <person name="Richardson P."/>
        </authorList>
    </citation>
    <scope>NUCLEOTIDE SEQUENCE</scope>
    <source>
        <strain evidence="2">PCC 7425</strain>
    </source>
</reference>
<name>B8HX35_CYAP4</name>
<evidence type="ECO:0000313" key="2">
    <source>
        <dbReference type="EMBL" id="ACL43338.1"/>
    </source>
</evidence>
<dbReference type="STRING" id="395961.Cyan7425_0952"/>
<keyword evidence="1" id="KW-0812">Transmembrane</keyword>
<protein>
    <submittedName>
        <fullName evidence="2">Uncharacterized protein</fullName>
    </submittedName>
</protein>
<dbReference type="KEGG" id="cyn:Cyan7425_0952"/>
<dbReference type="HOGENOM" id="CLU_213431_0_0_3"/>
<keyword evidence="1" id="KW-1133">Transmembrane helix</keyword>
<feature type="transmembrane region" description="Helical" evidence="1">
    <location>
        <begin position="36"/>
        <end position="52"/>
    </location>
</feature>
<proteinExistence type="predicted"/>
<dbReference type="AlphaFoldDB" id="B8HX35"/>